<feature type="region of interest" description="Disordered" evidence="1">
    <location>
        <begin position="61"/>
        <end position="96"/>
    </location>
</feature>
<protein>
    <submittedName>
        <fullName evidence="2">Uncharacterized protein</fullName>
    </submittedName>
</protein>
<feature type="region of interest" description="Disordered" evidence="1">
    <location>
        <begin position="457"/>
        <end position="487"/>
    </location>
</feature>
<feature type="region of interest" description="Disordered" evidence="1">
    <location>
        <begin position="262"/>
        <end position="306"/>
    </location>
</feature>
<feature type="compositionally biased region" description="Low complexity" evidence="1">
    <location>
        <begin position="1074"/>
        <end position="1083"/>
    </location>
</feature>
<proteinExistence type="predicted"/>
<feature type="compositionally biased region" description="Polar residues" evidence="1">
    <location>
        <begin position="68"/>
        <end position="79"/>
    </location>
</feature>
<keyword evidence="3" id="KW-1185">Reference proteome</keyword>
<feature type="compositionally biased region" description="Low complexity" evidence="1">
    <location>
        <begin position="851"/>
        <end position="880"/>
    </location>
</feature>
<evidence type="ECO:0000256" key="1">
    <source>
        <dbReference type="SAM" id="MobiDB-lite"/>
    </source>
</evidence>
<evidence type="ECO:0000313" key="3">
    <source>
        <dbReference type="Proteomes" id="UP001054857"/>
    </source>
</evidence>
<organism evidence="2 3">
    <name type="scientific">Astrephomene gubernaculifera</name>
    <dbReference type="NCBI Taxonomy" id="47775"/>
    <lineage>
        <taxon>Eukaryota</taxon>
        <taxon>Viridiplantae</taxon>
        <taxon>Chlorophyta</taxon>
        <taxon>core chlorophytes</taxon>
        <taxon>Chlorophyceae</taxon>
        <taxon>CS clade</taxon>
        <taxon>Chlamydomonadales</taxon>
        <taxon>Astrephomenaceae</taxon>
        <taxon>Astrephomene</taxon>
    </lineage>
</organism>
<dbReference type="EMBL" id="BMAR01000008">
    <property type="protein sequence ID" value="GFR44745.1"/>
    <property type="molecule type" value="Genomic_DNA"/>
</dbReference>
<dbReference type="Proteomes" id="UP001054857">
    <property type="component" value="Unassembled WGS sequence"/>
</dbReference>
<feature type="compositionally biased region" description="Pro residues" evidence="1">
    <location>
        <begin position="284"/>
        <end position="305"/>
    </location>
</feature>
<feature type="region of interest" description="Disordered" evidence="1">
    <location>
        <begin position="1045"/>
        <end position="1104"/>
    </location>
</feature>
<sequence>MMLLPPALGLAASNSLLWTLFCGVCSLLLALWRWPRRYRAPGVNVEDVAYQEAWQSACGANGRGASKTPVTIPQSQSPSKKLWATSREGSQPQGSGELVHQLDAIASDSDYPKLVLLLGALVEDCFKGPSEVEHLCDLGIAQPFGRVVRSLTHRLEEVYGGSVGRQPASCQPAAATPLPSELAELGGGEADTSTTDRALGAACLQASWLLVQLAGGSLHAKRAVCSGVTPGNIAAFMSAAACEDLVLPASAPASSCGSLPGSSGSAGPCSNGTDSQHSRASPAGPCPQQPPQLPHPAPQLGPPLPHATRDAVLRNCSRALFLLCDAAAAPSIALGTTATQGMAEEGPPFLAEVALAVEVGQALLPPPRQLGSGSAEEHCAGIGRAHDSHSAPADVLVRMVQCWDGLEAAVTAGGVLACLALLGEADAGLAARARGQLLAAPTVGHLAELLCHVGPLEGDQPADRTQSPADADDAAAAVPPAPAASRPLSRPCAVVCQFLSQALSDAVAARLLLRRAVSEHAVSWLLHAAALPLALRRQVLRQLLGPEGRGALAAECAQLVDVPLALCHVISAPPRCHSLLPPGVAGELLSARWASDPLQLPYHPPLPPTAASGPLQAAQQEDDDLEFLDAAEWPQGEGQQAGAAPEFGGGHAAGAHVGEAAVAAHVAAQLPMPVQNLDELSLPTSAETQQPVTTLAAACRLLLASGRLDSAFRAFFVDLRAAGSAIARSRRLAAGRLGASADGEGRLGGDPQGPAEVHTLAAAMKLAASCSSSSWGGGSVTAWAGMEDSVGSLTAGAHRGEEAGVYGSGGGSGLADLLEGAAQAPLGAGIAATGVTSEGVVLGYRRSASGSTGSTAAADWNAGSSSNGGSVGAYSRASTSAPPPPSAVCQAGPGAGLLLTDVMAAVAGLMDAMMWRSASLTGVRGLRGGGVDHEDSMSESVTVAEGLAVESSRSCGGAAAGAAAVQSAPGGVVAAAAAAGQVHSGGAESAASEPPVWPAPMGLHAGTAGLGALRLAAAAADPAALGDHPTRHRRRYRRSVVDVRSVCPSDSDGTQGFSLGVGEEEEGEPPHACSAKSTKAATTHGAEDEEVVVSGGEGVGQQGRRRAVNIAAQHPPSPGCAEDGSTEKGSVAALEHCALAAWVHERSASEPIAHRQGEAGGADMLLGWAGREQAAGGGCSAECMLLMSSVSDDMSPCGAAEPAEGEGLAGGYDRMGSSMDPVASAAVTAATAAGDGCRFQAIADNVFGAANGASGASGTVVGDERSLRTSAVASWLASHADAAAPAPLPWSLVREGTSTTSSLPPYTYFGSAQLTAAALAVPVDVAAMAASLLPSSGRGSNSAASQIAIAAAAAAAAATAATCAAGDAGGGATTAATTLAASKAAAGKVAGGGGGGHMGTEGGTGGAARWPPAGSSGGLALFGACEVLSDTHLASDVGTGSTTTAAWVPESSGPNLPSSSAAAVAAGAGWQAAARGPSPFATAAVLPHAAAAPAAAAAGPGDVAGGAAGGQQQPSQGSAAVPLLLPSWASTCASTPAVAAARTPAPAAAPASGLLEAALGSGRSLESPGVVFEFGSLQVEVSARAFRALRRSSPLLYGWLSRLQDRSRPITILQVPGLDDLANRRVFLQLLGWAQGVREVGQLLQPPCPQQQQQQPAAGGPVEAAGGPSDCCCGGEGEAGCEGPLEQLRQLWQAADYLQVDELLTAVEDELAARFTQHPAAAGRAAWVAALSLAASHCHAASRLAGLCALHFMRRCWCLLGDEEALLAAAGGAAVLGPAVAAEVRDRLVALVALADQDSLGGGLGGA</sequence>
<reference evidence="2 3" key="1">
    <citation type="journal article" date="2021" name="Sci. Rep.">
        <title>Genome sequencing of the multicellular alga Astrephomene provides insights into convergent evolution of germ-soma differentiation.</title>
        <authorList>
            <person name="Yamashita S."/>
            <person name="Yamamoto K."/>
            <person name="Matsuzaki R."/>
            <person name="Suzuki S."/>
            <person name="Yamaguchi H."/>
            <person name="Hirooka S."/>
            <person name="Minakuchi Y."/>
            <person name="Miyagishima S."/>
            <person name="Kawachi M."/>
            <person name="Toyoda A."/>
            <person name="Nozaki H."/>
        </authorList>
    </citation>
    <scope>NUCLEOTIDE SEQUENCE [LARGE SCALE GENOMIC DNA]</scope>
    <source>
        <strain evidence="2 3">NIES-4017</strain>
    </source>
</reference>
<feature type="region of interest" description="Disordered" evidence="1">
    <location>
        <begin position="851"/>
        <end position="887"/>
    </location>
</feature>
<comment type="caution">
    <text evidence="2">The sequence shown here is derived from an EMBL/GenBank/DDBJ whole genome shotgun (WGS) entry which is preliminary data.</text>
</comment>
<gene>
    <name evidence="2" type="ORF">Agub_g6073</name>
</gene>
<accession>A0AAD3DMR6</accession>
<evidence type="ECO:0000313" key="2">
    <source>
        <dbReference type="EMBL" id="GFR44745.1"/>
    </source>
</evidence>
<name>A0AAD3DMR6_9CHLO</name>
<feature type="region of interest" description="Disordered" evidence="1">
    <location>
        <begin position="1497"/>
        <end position="1518"/>
    </location>
</feature>